<evidence type="ECO:0000313" key="12">
    <source>
        <dbReference type="Proteomes" id="UP001597497"/>
    </source>
</evidence>
<comment type="catalytic activity">
    <reaction evidence="8">
        <text>fluoride(in) = fluoride(out)</text>
        <dbReference type="Rhea" id="RHEA:76159"/>
        <dbReference type="ChEBI" id="CHEBI:17051"/>
    </reaction>
    <physiologicalReaction direction="left-to-right" evidence="8">
        <dbReference type="Rhea" id="RHEA:76160"/>
    </physiologicalReaction>
</comment>
<dbReference type="InterPro" id="IPR003691">
    <property type="entry name" value="FluC"/>
</dbReference>
<keyword evidence="10" id="KW-0813">Transport</keyword>
<evidence type="ECO:0000256" key="5">
    <source>
        <dbReference type="ARBA" id="ARBA00023136"/>
    </source>
</evidence>
<feature type="binding site" evidence="10">
    <location>
        <position position="91"/>
    </location>
    <ligand>
        <name>Na(+)</name>
        <dbReference type="ChEBI" id="CHEBI:29101"/>
        <note>structural</note>
    </ligand>
</feature>
<name>A0ABW5R661_9BACL</name>
<accession>A0ABW5R661</accession>
<keyword evidence="10" id="KW-0915">Sodium</keyword>
<protein>
    <recommendedName>
        <fullName evidence="10">Fluoride-specific ion channel FluC</fullName>
    </recommendedName>
</protein>
<dbReference type="RefSeq" id="WP_379927584.1">
    <property type="nucleotide sequence ID" value="NZ_JBHUMM010000001.1"/>
</dbReference>
<dbReference type="HAMAP" id="MF_00454">
    <property type="entry name" value="FluC"/>
    <property type="match status" value="1"/>
</dbReference>
<evidence type="ECO:0000256" key="1">
    <source>
        <dbReference type="ARBA" id="ARBA00004651"/>
    </source>
</evidence>
<keyword evidence="10" id="KW-0479">Metal-binding</keyword>
<evidence type="ECO:0000256" key="3">
    <source>
        <dbReference type="ARBA" id="ARBA00022692"/>
    </source>
</evidence>
<evidence type="ECO:0000256" key="9">
    <source>
        <dbReference type="ARBA" id="ARBA00049940"/>
    </source>
</evidence>
<feature type="transmembrane region" description="Helical" evidence="10">
    <location>
        <begin position="43"/>
        <end position="64"/>
    </location>
</feature>
<evidence type="ECO:0000256" key="2">
    <source>
        <dbReference type="ARBA" id="ARBA00022475"/>
    </source>
</evidence>
<feature type="transmembrane region" description="Helical" evidence="10">
    <location>
        <begin position="109"/>
        <end position="133"/>
    </location>
</feature>
<comment type="function">
    <text evidence="9 10">Fluoride-specific ion channel. Important for reducing fluoride concentration in the cell, thus reducing its toxicity.</text>
</comment>
<dbReference type="PANTHER" id="PTHR28259">
    <property type="entry name" value="FLUORIDE EXPORT PROTEIN 1-RELATED"/>
    <property type="match status" value="1"/>
</dbReference>
<keyword evidence="6 10" id="KW-0407">Ion channel</keyword>
<reference evidence="12" key="1">
    <citation type="journal article" date="2019" name="Int. J. Syst. Evol. Microbiol.">
        <title>The Global Catalogue of Microorganisms (GCM) 10K type strain sequencing project: providing services to taxonomists for standard genome sequencing and annotation.</title>
        <authorList>
            <consortium name="The Broad Institute Genomics Platform"/>
            <consortium name="The Broad Institute Genome Sequencing Center for Infectious Disease"/>
            <person name="Wu L."/>
            <person name="Ma J."/>
        </authorList>
    </citation>
    <scope>NUCLEOTIDE SEQUENCE [LARGE SCALE GENOMIC DNA]</scope>
    <source>
        <strain evidence="12">KCTC 33676</strain>
    </source>
</reference>
<keyword evidence="10" id="KW-0406">Ion transport</keyword>
<evidence type="ECO:0000256" key="10">
    <source>
        <dbReference type="HAMAP-Rule" id="MF_00454"/>
    </source>
</evidence>
<feature type="binding site" evidence="10">
    <location>
        <position position="88"/>
    </location>
    <ligand>
        <name>Na(+)</name>
        <dbReference type="ChEBI" id="CHEBI:29101"/>
        <note>structural</note>
    </ligand>
</feature>
<dbReference type="EMBL" id="JBHUMM010000001">
    <property type="protein sequence ID" value="MFD2670249.1"/>
    <property type="molecule type" value="Genomic_DNA"/>
</dbReference>
<proteinExistence type="inferred from homology"/>
<evidence type="ECO:0000256" key="8">
    <source>
        <dbReference type="ARBA" id="ARBA00035585"/>
    </source>
</evidence>
<comment type="caution">
    <text evidence="11">The sequence shown here is derived from an EMBL/GenBank/DDBJ whole genome shotgun (WGS) entry which is preliminary data.</text>
</comment>
<organism evidence="11 12">
    <name type="scientific">Marinicrinis sediminis</name>
    <dbReference type="NCBI Taxonomy" id="1652465"/>
    <lineage>
        <taxon>Bacteria</taxon>
        <taxon>Bacillati</taxon>
        <taxon>Bacillota</taxon>
        <taxon>Bacilli</taxon>
        <taxon>Bacillales</taxon>
        <taxon>Paenibacillaceae</taxon>
    </lineage>
</organism>
<keyword evidence="3 10" id="KW-0812">Transmembrane</keyword>
<evidence type="ECO:0000256" key="6">
    <source>
        <dbReference type="ARBA" id="ARBA00023303"/>
    </source>
</evidence>
<comment type="similarity">
    <text evidence="7 10">Belongs to the fluoride channel Fluc/FEX (TC 1.A.43) family.</text>
</comment>
<gene>
    <name evidence="10" type="primary">fluC</name>
    <name evidence="10" type="synonym">crcB</name>
    <name evidence="11" type="ORF">ACFSUC_01350</name>
</gene>
<dbReference type="Proteomes" id="UP001597497">
    <property type="component" value="Unassembled WGS sequence"/>
</dbReference>
<evidence type="ECO:0000256" key="7">
    <source>
        <dbReference type="ARBA" id="ARBA00035120"/>
    </source>
</evidence>
<evidence type="ECO:0000256" key="4">
    <source>
        <dbReference type="ARBA" id="ARBA00022989"/>
    </source>
</evidence>
<keyword evidence="5 10" id="KW-0472">Membrane</keyword>
<feature type="transmembrane region" description="Helical" evidence="10">
    <location>
        <begin position="12"/>
        <end position="37"/>
    </location>
</feature>
<comment type="subcellular location">
    <subcellularLocation>
        <location evidence="1 10">Cell membrane</location>
        <topology evidence="1 10">Multi-pass membrane protein</topology>
    </subcellularLocation>
</comment>
<keyword evidence="4 10" id="KW-1133">Transmembrane helix</keyword>
<keyword evidence="12" id="KW-1185">Reference proteome</keyword>
<dbReference type="Pfam" id="PF02537">
    <property type="entry name" value="CRCB"/>
    <property type="match status" value="1"/>
</dbReference>
<sequence>MTHSSHSVSPFHWTLMLAVGAGGAIGALLRYLVIQIIPMSEGGFPWGTLACNITGSFVLAYLAVKQMNKKRFPLSPVWTVAIMTGVIGSFTTFSTVAFEMQYLVRMKSIMALTYLAASAGLGLIAALSGHFVAARRSAE</sequence>
<evidence type="ECO:0000313" key="11">
    <source>
        <dbReference type="EMBL" id="MFD2670249.1"/>
    </source>
</evidence>
<feature type="transmembrane region" description="Helical" evidence="10">
    <location>
        <begin position="76"/>
        <end position="97"/>
    </location>
</feature>
<dbReference type="PANTHER" id="PTHR28259:SF1">
    <property type="entry name" value="FLUORIDE EXPORT PROTEIN 1-RELATED"/>
    <property type="match status" value="1"/>
</dbReference>
<keyword evidence="2 10" id="KW-1003">Cell membrane</keyword>
<comment type="activity regulation">
    <text evidence="10">Na(+) is not transported, but it plays an essential structural role and its presence is essential for fluoride channel function.</text>
</comment>